<evidence type="ECO:0000256" key="5">
    <source>
        <dbReference type="ARBA" id="ARBA00022989"/>
    </source>
</evidence>
<protein>
    <submittedName>
        <fullName evidence="10">Membrane protein</fullName>
    </submittedName>
</protein>
<dbReference type="InterPro" id="IPR057433">
    <property type="entry name" value="LMF1/2_C"/>
</dbReference>
<feature type="transmembrane region" description="Helical" evidence="7">
    <location>
        <begin position="20"/>
        <end position="39"/>
    </location>
</feature>
<feature type="transmembrane region" description="Helical" evidence="7">
    <location>
        <begin position="255"/>
        <end position="278"/>
    </location>
</feature>
<dbReference type="PANTHER" id="PTHR14463:SF10">
    <property type="entry name" value="LIPASE MATURATION FACTOR 1"/>
    <property type="match status" value="1"/>
</dbReference>
<comment type="subcellular location">
    <subcellularLocation>
        <location evidence="1">Endoplasmic reticulum membrane</location>
        <topology evidence="1">Multi-pass membrane protein</topology>
    </subcellularLocation>
</comment>
<accession>A0A8J3KHR7</accession>
<keyword evidence="3 7" id="KW-0812">Transmembrane</keyword>
<dbReference type="AlphaFoldDB" id="A0A8J3KHR7"/>
<evidence type="ECO:0000313" key="10">
    <source>
        <dbReference type="EMBL" id="GIF97188.1"/>
    </source>
</evidence>
<evidence type="ECO:0000259" key="8">
    <source>
        <dbReference type="Pfam" id="PF06762"/>
    </source>
</evidence>
<keyword evidence="5 7" id="KW-1133">Transmembrane helix</keyword>
<dbReference type="GO" id="GO:0051604">
    <property type="term" value="P:protein maturation"/>
    <property type="evidence" value="ECO:0007669"/>
    <property type="project" value="InterPro"/>
</dbReference>
<feature type="domain" description="Lipase maturation factor 1/2 C-terminal" evidence="9">
    <location>
        <begin position="323"/>
        <end position="463"/>
    </location>
</feature>
<organism evidence="10 11">
    <name type="scientific">Catellatospora citrea</name>
    <dbReference type="NCBI Taxonomy" id="53366"/>
    <lineage>
        <taxon>Bacteria</taxon>
        <taxon>Bacillati</taxon>
        <taxon>Actinomycetota</taxon>
        <taxon>Actinomycetes</taxon>
        <taxon>Micromonosporales</taxon>
        <taxon>Micromonosporaceae</taxon>
        <taxon>Catellatospora</taxon>
    </lineage>
</organism>
<feature type="transmembrane region" description="Helical" evidence="7">
    <location>
        <begin position="96"/>
        <end position="116"/>
    </location>
</feature>
<sequence length="477" mass="53844">MDWFTAPEYWWSRLLFQRGLAAVYLLAFLVAANQFRALLGEHGLTPVPRFLARTPWRRAPSIFHLRYSDGLLTAVAWTGVAVSAALLVGVGDAVPLWAATAMWSLLWLLYLSIVNVGQLWYGFGWESLLLEAGFLAIFLGNARVGPPVAVLWLLRWLLFRLEFGAGLIKIRGDRCWRDLTCLYYHHETQPMPGPLSWWFHHLPRPLHRAEAAANHVTQLVVPFGLFLPQPFASAAAAVIIVTQLWLVASGNFSWLNWIAIILAASALDLSPLLGTGVAAAGPPWHQVLVFAAAALVIVLSYRPARNLVSRRQLMNFSFDPLHLVNTYGAFGSITKVRHEIVIEGTDESALGPQTVWREYGFKGKPGDPRRLPRQFAPYHLRLDWLMWFAAMSPLYAHPWLLDLVGRLLAGDRALLRLLRGNPFPDQPPTYVRALLYRYRFTTRAERRATGAWWHRTLVDEYLPPTALKHGVRSPHGP</sequence>
<comment type="similarity">
    <text evidence="2">Belongs to the lipase maturation factor family.</text>
</comment>
<feature type="transmembrane region" description="Helical" evidence="7">
    <location>
        <begin position="284"/>
        <end position="301"/>
    </location>
</feature>
<evidence type="ECO:0000256" key="3">
    <source>
        <dbReference type="ARBA" id="ARBA00022692"/>
    </source>
</evidence>
<proteinExistence type="inferred from homology"/>
<dbReference type="InterPro" id="IPR009613">
    <property type="entry name" value="LMF"/>
</dbReference>
<dbReference type="EMBL" id="BONH01000007">
    <property type="protein sequence ID" value="GIF97188.1"/>
    <property type="molecule type" value="Genomic_DNA"/>
</dbReference>
<keyword evidence="6 7" id="KW-0472">Membrane</keyword>
<feature type="transmembrane region" description="Helical" evidence="7">
    <location>
        <begin position="231"/>
        <end position="248"/>
    </location>
</feature>
<evidence type="ECO:0000256" key="2">
    <source>
        <dbReference type="ARBA" id="ARBA00005512"/>
    </source>
</evidence>
<evidence type="ECO:0000256" key="1">
    <source>
        <dbReference type="ARBA" id="ARBA00004477"/>
    </source>
</evidence>
<evidence type="ECO:0000313" key="11">
    <source>
        <dbReference type="Proteomes" id="UP000659904"/>
    </source>
</evidence>
<feature type="transmembrane region" description="Helical" evidence="7">
    <location>
        <begin position="128"/>
        <end position="154"/>
    </location>
</feature>
<dbReference type="Pfam" id="PF25179">
    <property type="entry name" value="LMF1_C"/>
    <property type="match status" value="1"/>
</dbReference>
<keyword evidence="11" id="KW-1185">Reference proteome</keyword>
<dbReference type="Pfam" id="PF06762">
    <property type="entry name" value="LMF1"/>
    <property type="match status" value="1"/>
</dbReference>
<evidence type="ECO:0000256" key="6">
    <source>
        <dbReference type="ARBA" id="ARBA00023136"/>
    </source>
</evidence>
<gene>
    <name evidence="10" type="ORF">Cci01nite_22820</name>
</gene>
<feature type="domain" description="Lipase maturation factor 1/2 N-terminal" evidence="8">
    <location>
        <begin position="121"/>
        <end position="268"/>
    </location>
</feature>
<feature type="transmembrane region" description="Helical" evidence="7">
    <location>
        <begin position="71"/>
        <end position="90"/>
    </location>
</feature>
<dbReference type="PANTHER" id="PTHR14463">
    <property type="entry name" value="LIPASE MATURATION FACTOR"/>
    <property type="match status" value="1"/>
</dbReference>
<comment type="caution">
    <text evidence="10">The sequence shown here is derived from an EMBL/GenBank/DDBJ whole genome shotgun (WGS) entry which is preliminary data.</text>
</comment>
<dbReference type="InterPro" id="IPR057434">
    <property type="entry name" value="LMF1/2_N"/>
</dbReference>
<keyword evidence="4" id="KW-0256">Endoplasmic reticulum</keyword>
<dbReference type="RefSeq" id="WP_120315028.1">
    <property type="nucleotide sequence ID" value="NZ_BONH01000007.1"/>
</dbReference>
<evidence type="ECO:0000259" key="9">
    <source>
        <dbReference type="Pfam" id="PF25179"/>
    </source>
</evidence>
<name>A0A8J3KHR7_9ACTN</name>
<evidence type="ECO:0000256" key="7">
    <source>
        <dbReference type="SAM" id="Phobius"/>
    </source>
</evidence>
<reference evidence="10 11" key="1">
    <citation type="submission" date="2021-01" db="EMBL/GenBank/DDBJ databases">
        <title>Whole genome shotgun sequence of Catellatospora citrea NBRC 14495.</title>
        <authorList>
            <person name="Komaki H."/>
            <person name="Tamura T."/>
        </authorList>
    </citation>
    <scope>NUCLEOTIDE SEQUENCE [LARGE SCALE GENOMIC DNA]</scope>
    <source>
        <strain evidence="10 11">NBRC 14495</strain>
    </source>
</reference>
<evidence type="ECO:0000256" key="4">
    <source>
        <dbReference type="ARBA" id="ARBA00022824"/>
    </source>
</evidence>
<dbReference type="Proteomes" id="UP000659904">
    <property type="component" value="Unassembled WGS sequence"/>
</dbReference>